<dbReference type="OrthoDB" id="5946236at2759"/>
<gene>
    <name evidence="3" type="ORF">DOTSEDRAFT_27384</name>
</gene>
<name>N1PDU7_DOTSN</name>
<dbReference type="eggNOG" id="ENOG502SATC">
    <property type="taxonomic scope" value="Eukaryota"/>
</dbReference>
<reference evidence="4" key="1">
    <citation type="journal article" date="2012" name="PLoS Genet.">
        <title>The genomes of the fungal plant pathogens Cladosporium fulvum and Dothistroma septosporum reveal adaptation to different hosts and lifestyles but also signatures of common ancestry.</title>
        <authorList>
            <person name="de Wit P.J.G.M."/>
            <person name="van der Burgt A."/>
            <person name="Oekmen B."/>
            <person name="Stergiopoulos I."/>
            <person name="Abd-Elsalam K.A."/>
            <person name="Aerts A.L."/>
            <person name="Bahkali A.H."/>
            <person name="Beenen H.G."/>
            <person name="Chettri P."/>
            <person name="Cox M.P."/>
            <person name="Datema E."/>
            <person name="de Vries R.P."/>
            <person name="Dhillon B."/>
            <person name="Ganley A.R."/>
            <person name="Griffiths S.A."/>
            <person name="Guo Y."/>
            <person name="Hamelin R.C."/>
            <person name="Henrissat B."/>
            <person name="Kabir M.S."/>
            <person name="Jashni M.K."/>
            <person name="Kema G."/>
            <person name="Klaubauf S."/>
            <person name="Lapidus A."/>
            <person name="Levasseur A."/>
            <person name="Lindquist E."/>
            <person name="Mehrabi R."/>
            <person name="Ohm R.A."/>
            <person name="Owen T.J."/>
            <person name="Salamov A."/>
            <person name="Schwelm A."/>
            <person name="Schijlen E."/>
            <person name="Sun H."/>
            <person name="van den Burg H.A."/>
            <person name="van Ham R.C.H.J."/>
            <person name="Zhang S."/>
            <person name="Goodwin S.B."/>
            <person name="Grigoriev I.V."/>
            <person name="Collemare J."/>
            <person name="Bradshaw R.E."/>
        </authorList>
    </citation>
    <scope>NUCLEOTIDE SEQUENCE [LARGE SCALE GENOMIC DNA]</scope>
    <source>
        <strain evidence="4">NZE10 / CBS 128990</strain>
    </source>
</reference>
<reference evidence="3 4" key="2">
    <citation type="journal article" date="2012" name="PLoS Pathog.">
        <title>Diverse lifestyles and strategies of plant pathogenesis encoded in the genomes of eighteen Dothideomycetes fungi.</title>
        <authorList>
            <person name="Ohm R.A."/>
            <person name="Feau N."/>
            <person name="Henrissat B."/>
            <person name="Schoch C.L."/>
            <person name="Horwitz B.A."/>
            <person name="Barry K.W."/>
            <person name="Condon B.J."/>
            <person name="Copeland A.C."/>
            <person name="Dhillon B."/>
            <person name="Glaser F."/>
            <person name="Hesse C.N."/>
            <person name="Kosti I."/>
            <person name="LaButti K."/>
            <person name="Lindquist E.A."/>
            <person name="Lucas S."/>
            <person name="Salamov A.A."/>
            <person name="Bradshaw R.E."/>
            <person name="Ciuffetti L."/>
            <person name="Hamelin R.C."/>
            <person name="Kema G.H.J."/>
            <person name="Lawrence C."/>
            <person name="Scott J.A."/>
            <person name="Spatafora J.W."/>
            <person name="Turgeon B.G."/>
            <person name="de Wit P.J.G.M."/>
            <person name="Zhong S."/>
            <person name="Goodwin S.B."/>
            <person name="Grigoriev I.V."/>
        </authorList>
    </citation>
    <scope>NUCLEOTIDE SEQUENCE [LARGE SCALE GENOMIC DNA]</scope>
    <source>
        <strain evidence="4">NZE10 / CBS 128990</strain>
    </source>
</reference>
<dbReference type="PANTHER" id="PTHR37018">
    <property type="entry name" value="CULTURE SPECIFIC PROTEIN, PUTATIVE (AFU_ORTHOLOGUE AFUA_2G00130)-RELATED"/>
    <property type="match status" value="1"/>
</dbReference>
<keyword evidence="4" id="KW-1185">Reference proteome</keyword>
<feature type="domain" description="ATP-grasp" evidence="2">
    <location>
        <begin position="180"/>
        <end position="397"/>
    </location>
</feature>
<proteinExistence type="predicted"/>
<dbReference type="OMA" id="RENEHMA"/>
<evidence type="ECO:0000259" key="2">
    <source>
        <dbReference type="PROSITE" id="PS50975"/>
    </source>
</evidence>
<dbReference type="SUPFAM" id="SSF56059">
    <property type="entry name" value="Glutathione synthetase ATP-binding domain-like"/>
    <property type="match status" value="1"/>
</dbReference>
<protein>
    <recommendedName>
        <fullName evidence="2">ATP-grasp domain-containing protein</fullName>
    </recommendedName>
</protein>
<dbReference type="InterPro" id="IPR011761">
    <property type="entry name" value="ATP-grasp"/>
</dbReference>
<evidence type="ECO:0000256" key="1">
    <source>
        <dbReference type="PROSITE-ProRule" id="PRU00409"/>
    </source>
</evidence>
<dbReference type="GO" id="GO:0046872">
    <property type="term" value="F:metal ion binding"/>
    <property type="evidence" value="ECO:0007669"/>
    <property type="project" value="InterPro"/>
</dbReference>
<dbReference type="InterPro" id="IPR053269">
    <property type="entry name" value="Asp-Met_ligase"/>
</dbReference>
<dbReference type="PROSITE" id="PS50975">
    <property type="entry name" value="ATP_GRASP"/>
    <property type="match status" value="1"/>
</dbReference>
<evidence type="ECO:0000313" key="4">
    <source>
        <dbReference type="Proteomes" id="UP000016933"/>
    </source>
</evidence>
<dbReference type="Proteomes" id="UP000016933">
    <property type="component" value="Unassembled WGS sequence"/>
</dbReference>
<dbReference type="HOGENOM" id="CLU_042176_1_0_1"/>
<evidence type="ECO:0000313" key="3">
    <source>
        <dbReference type="EMBL" id="EME40773.1"/>
    </source>
</evidence>
<sequence>MAPKPVELSTTLRDLYNEDGGKADDVALVYGIPVAASAACPAATKYAYQSPYGMTNKVGPETQARFVLGCLMQLHGFVAGPMELHLFDVGGLSKVDRAYALLTWSSETERPHRVDARRVFERLGEDQRPDLRWVEKAEDVLQVAKRKRLAVTSPMDFLDANGHGANTLVDQDTHWDMLSKQTLAKSGLPTPPTKVVASASAEPSVSQDDEAGIISGMLNAVEVQPLPFVFKLPYGYGGQAVQVIKDEAMRQKCLTMLRTRLPALLPTCLLLQDVMPGNSVAISIFVTITGRAIFISASEEVHDPKSGSWSGGIMDYSRHDVLAAQYKDIVQQASDYVFQRGFHGPMGIDVMTDDAGKQYVIDLNVRQIGSYTLGLLKKHFWENHNLAWAGLLCPVPILGTRDSFEGKFASEIESGSLIIVSWCHGKWAGGLITYSAAGVVVGAKTRDDLLELMGRVNACAIKY</sequence>
<dbReference type="GO" id="GO:0005524">
    <property type="term" value="F:ATP binding"/>
    <property type="evidence" value="ECO:0007669"/>
    <property type="project" value="UniProtKB-UniRule"/>
</dbReference>
<accession>N1PDU7</accession>
<dbReference type="AlphaFoldDB" id="N1PDU7"/>
<dbReference type="STRING" id="675120.N1PDU7"/>
<dbReference type="EMBL" id="KB446543">
    <property type="protein sequence ID" value="EME40773.1"/>
    <property type="molecule type" value="Genomic_DNA"/>
</dbReference>
<keyword evidence="1" id="KW-0067">ATP-binding</keyword>
<keyword evidence="1" id="KW-0547">Nucleotide-binding</keyword>
<organism evidence="3 4">
    <name type="scientific">Dothistroma septosporum (strain NZE10 / CBS 128990)</name>
    <name type="common">Red band needle blight fungus</name>
    <name type="synonym">Mycosphaerella pini</name>
    <dbReference type="NCBI Taxonomy" id="675120"/>
    <lineage>
        <taxon>Eukaryota</taxon>
        <taxon>Fungi</taxon>
        <taxon>Dikarya</taxon>
        <taxon>Ascomycota</taxon>
        <taxon>Pezizomycotina</taxon>
        <taxon>Dothideomycetes</taxon>
        <taxon>Dothideomycetidae</taxon>
        <taxon>Mycosphaerellales</taxon>
        <taxon>Mycosphaerellaceae</taxon>
        <taxon>Dothistroma</taxon>
    </lineage>
</organism>
<dbReference type="Gene3D" id="3.30.470.20">
    <property type="entry name" value="ATP-grasp fold, B domain"/>
    <property type="match status" value="1"/>
</dbReference>
<dbReference type="PANTHER" id="PTHR37018:SF1">
    <property type="entry name" value="CULTURE SPECIFIC PROTEIN, PUTATIVE (AFU_ORTHOLOGUE AFUA_2G00130)-RELATED"/>
    <property type="match status" value="1"/>
</dbReference>